<name>A0A0L0DL23_THETB</name>
<feature type="region of interest" description="Disordered" evidence="1">
    <location>
        <begin position="54"/>
        <end position="82"/>
    </location>
</feature>
<dbReference type="EMBL" id="GL349477">
    <property type="protein sequence ID" value="KNC52960.1"/>
    <property type="molecule type" value="Genomic_DNA"/>
</dbReference>
<feature type="compositionally biased region" description="Low complexity" evidence="1">
    <location>
        <begin position="107"/>
        <end position="116"/>
    </location>
</feature>
<dbReference type="GeneID" id="25567655"/>
<gene>
    <name evidence="2" type="ORF">AMSG_09131</name>
</gene>
<dbReference type="Proteomes" id="UP000054408">
    <property type="component" value="Unassembled WGS sequence"/>
</dbReference>
<reference evidence="2 3" key="1">
    <citation type="submission" date="2010-05" db="EMBL/GenBank/DDBJ databases">
        <title>The Genome Sequence of Thecamonas trahens ATCC 50062.</title>
        <authorList>
            <consortium name="The Broad Institute Genome Sequencing Platform"/>
            <person name="Russ C."/>
            <person name="Cuomo C."/>
            <person name="Shea T."/>
            <person name="Young S.K."/>
            <person name="Zeng Q."/>
            <person name="Koehrsen M."/>
            <person name="Haas B."/>
            <person name="Borodovsky M."/>
            <person name="Guigo R."/>
            <person name="Alvarado L."/>
            <person name="Berlin A."/>
            <person name="Bochicchio J."/>
            <person name="Borenstein D."/>
            <person name="Chapman S."/>
            <person name="Chen Z."/>
            <person name="Freedman E."/>
            <person name="Gellesch M."/>
            <person name="Goldberg J."/>
            <person name="Griggs A."/>
            <person name="Gujja S."/>
            <person name="Heilman E."/>
            <person name="Heiman D."/>
            <person name="Hepburn T."/>
            <person name="Howarth C."/>
            <person name="Jen D."/>
            <person name="Larson L."/>
            <person name="Mehta T."/>
            <person name="Park D."/>
            <person name="Pearson M."/>
            <person name="Roberts A."/>
            <person name="Saif S."/>
            <person name="Shenoy N."/>
            <person name="Sisk P."/>
            <person name="Stolte C."/>
            <person name="Sykes S."/>
            <person name="Thomson T."/>
            <person name="Walk T."/>
            <person name="White J."/>
            <person name="Yandava C."/>
            <person name="Burger G."/>
            <person name="Gray M.W."/>
            <person name="Holland P.W.H."/>
            <person name="King N."/>
            <person name="Lang F.B.F."/>
            <person name="Roger A.J."/>
            <person name="Ruiz-Trillo I."/>
            <person name="Lander E."/>
            <person name="Nusbaum C."/>
        </authorList>
    </citation>
    <scope>NUCLEOTIDE SEQUENCE [LARGE SCALE GENOMIC DNA]</scope>
    <source>
        <strain evidence="2 3">ATCC 50062</strain>
    </source>
</reference>
<proteinExistence type="predicted"/>
<feature type="region of interest" description="Disordered" evidence="1">
    <location>
        <begin position="105"/>
        <end position="179"/>
    </location>
</feature>
<accession>A0A0L0DL23</accession>
<evidence type="ECO:0000313" key="2">
    <source>
        <dbReference type="EMBL" id="KNC52960.1"/>
    </source>
</evidence>
<dbReference type="RefSeq" id="XP_013754852.1">
    <property type="nucleotide sequence ID" value="XM_013899398.1"/>
</dbReference>
<protein>
    <submittedName>
        <fullName evidence="2">Uncharacterized protein</fullName>
    </submittedName>
</protein>
<organism evidence="2 3">
    <name type="scientific">Thecamonas trahens ATCC 50062</name>
    <dbReference type="NCBI Taxonomy" id="461836"/>
    <lineage>
        <taxon>Eukaryota</taxon>
        <taxon>Apusozoa</taxon>
        <taxon>Apusomonadida</taxon>
        <taxon>Apusomonadidae</taxon>
        <taxon>Thecamonas</taxon>
    </lineage>
</organism>
<evidence type="ECO:0000313" key="3">
    <source>
        <dbReference type="Proteomes" id="UP000054408"/>
    </source>
</evidence>
<sequence>MVHHNGMDGYYTGTIKAGPAGTTRIVPSPAHVQAALAGGETPSRHVHHSGIIKAGAPGATRVVPSPSKEAAVSATPPRASQPYASGVIHARSQGYNVVTPLKDIQSGAAHGPAEPAATPPPPARHPIRASGDGGSTASPLYDGERGVPGAIPRRSGAISTRGDNGEPGSDGIGVPRKTGSGRIVATCQGYTKVVASSAQLAADAAAGGLASPARPRYVSSPIRSAGPGATNAGSILAVRSTPTSQGPIELARDPPKGYLPHGTIRYVADKRSPVARFVPPEQWAKDHPDSGQCAGALPPRAGKVIRATFPGYTNMSQ</sequence>
<evidence type="ECO:0000256" key="1">
    <source>
        <dbReference type="SAM" id="MobiDB-lite"/>
    </source>
</evidence>
<dbReference type="AlphaFoldDB" id="A0A0L0DL23"/>
<keyword evidence="3" id="KW-1185">Reference proteome</keyword>